<feature type="domain" description="3'-5' exonuclease" evidence="2">
    <location>
        <begin position="34"/>
        <end position="149"/>
    </location>
</feature>
<dbReference type="AlphaFoldDB" id="A0A3M7HCG4"/>
<dbReference type="Proteomes" id="UP000280598">
    <property type="component" value="Unassembled WGS sequence"/>
</dbReference>
<evidence type="ECO:0000259" key="2">
    <source>
        <dbReference type="Pfam" id="PF01612"/>
    </source>
</evidence>
<dbReference type="GO" id="GO:0003676">
    <property type="term" value="F:nucleic acid binding"/>
    <property type="evidence" value="ECO:0007669"/>
    <property type="project" value="InterPro"/>
</dbReference>
<protein>
    <recommendedName>
        <fullName evidence="2">3'-5' exonuclease domain-containing protein</fullName>
    </recommendedName>
</protein>
<evidence type="ECO:0000313" key="3">
    <source>
        <dbReference type="EMBL" id="RMZ11009.1"/>
    </source>
</evidence>
<dbReference type="EMBL" id="QWIS01000057">
    <property type="protein sequence ID" value="RMZ11009.1"/>
    <property type="molecule type" value="Genomic_DNA"/>
</dbReference>
<dbReference type="Gene3D" id="3.30.420.10">
    <property type="entry name" value="Ribonuclease H-like superfamily/Ribonuclease H"/>
    <property type="match status" value="1"/>
</dbReference>
<evidence type="ECO:0000256" key="1">
    <source>
        <dbReference type="SAM" id="MobiDB-lite"/>
    </source>
</evidence>
<dbReference type="PANTHER" id="PTHR43040">
    <property type="entry name" value="RIBONUCLEASE D"/>
    <property type="match status" value="1"/>
</dbReference>
<reference evidence="3 4" key="1">
    <citation type="journal article" date="2018" name="BMC Genomics">
        <title>Genomic evidence for intraspecific hybridization in a clonal and extremely halotolerant yeast.</title>
        <authorList>
            <person name="Gostincar C."/>
            <person name="Stajich J.E."/>
            <person name="Zupancic J."/>
            <person name="Zalar P."/>
            <person name="Gunde-Cimerman N."/>
        </authorList>
    </citation>
    <scope>NUCLEOTIDE SEQUENCE [LARGE SCALE GENOMIC DNA]</scope>
    <source>
        <strain evidence="3 4">EXF-562</strain>
    </source>
</reference>
<dbReference type="InterPro" id="IPR036397">
    <property type="entry name" value="RNaseH_sf"/>
</dbReference>
<dbReference type="GO" id="GO:0006139">
    <property type="term" value="P:nucleobase-containing compound metabolic process"/>
    <property type="evidence" value="ECO:0007669"/>
    <property type="project" value="InterPro"/>
</dbReference>
<dbReference type="Pfam" id="PF01612">
    <property type="entry name" value="DNA_pol_A_exo1"/>
    <property type="match status" value="1"/>
</dbReference>
<sequence>MSSPAASVIGEELRRLDLNTPQPQGDKGTTRGTIVDTEDQIVSMLEALASLESFSNNIFVDMEGVNLSRYGSISLMQIYVPESTDIFIVDIHTLGTQAFDITGPQGNTLGNLLEGIEVTKYLFDARNDADALYALFNIRLAHFIDVQLLELASRTGPKHVVRGPAACIEQEQVLTEAATREWKQIKEEGAKLFNPKLGGSYEVFNFRPLPQTLLDYCVGDVQYLPALSDIYRCRLDDYWKEQVRVETERRLTQSRKPNYQPKGKKKIFGPRNPVPVRGSSFKNGGAARLGSV</sequence>
<dbReference type="SUPFAM" id="SSF53098">
    <property type="entry name" value="Ribonuclease H-like"/>
    <property type="match status" value="1"/>
</dbReference>
<dbReference type="GO" id="GO:0008408">
    <property type="term" value="F:3'-5' exonuclease activity"/>
    <property type="evidence" value="ECO:0007669"/>
    <property type="project" value="InterPro"/>
</dbReference>
<dbReference type="InterPro" id="IPR002562">
    <property type="entry name" value="3'-5'_exonuclease_dom"/>
</dbReference>
<accession>A0A3M7HCG4</accession>
<comment type="caution">
    <text evidence="3">The sequence shown here is derived from an EMBL/GenBank/DDBJ whole genome shotgun (WGS) entry which is preliminary data.</text>
</comment>
<proteinExistence type="predicted"/>
<gene>
    <name evidence="3" type="ORF">D0860_03593</name>
</gene>
<dbReference type="PANTHER" id="PTHR43040:SF1">
    <property type="entry name" value="RIBONUCLEASE D"/>
    <property type="match status" value="1"/>
</dbReference>
<evidence type="ECO:0000313" key="4">
    <source>
        <dbReference type="Proteomes" id="UP000280598"/>
    </source>
</evidence>
<dbReference type="VEuPathDB" id="FungiDB:BTJ68_13823"/>
<feature type="region of interest" description="Disordered" evidence="1">
    <location>
        <begin position="1"/>
        <end position="32"/>
    </location>
</feature>
<organism evidence="3 4">
    <name type="scientific">Hortaea werneckii</name>
    <name type="common">Black yeast</name>
    <name type="synonym">Cladosporium werneckii</name>
    <dbReference type="NCBI Taxonomy" id="91943"/>
    <lineage>
        <taxon>Eukaryota</taxon>
        <taxon>Fungi</taxon>
        <taxon>Dikarya</taxon>
        <taxon>Ascomycota</taxon>
        <taxon>Pezizomycotina</taxon>
        <taxon>Dothideomycetes</taxon>
        <taxon>Dothideomycetidae</taxon>
        <taxon>Mycosphaerellales</taxon>
        <taxon>Teratosphaeriaceae</taxon>
        <taxon>Hortaea</taxon>
    </lineage>
</organism>
<name>A0A3M7HCG4_HORWE</name>
<dbReference type="InterPro" id="IPR012337">
    <property type="entry name" value="RNaseH-like_sf"/>
</dbReference>
<feature type="region of interest" description="Disordered" evidence="1">
    <location>
        <begin position="249"/>
        <end position="292"/>
    </location>
</feature>